<gene>
    <name evidence="8" type="primary">fliD</name>
    <name evidence="8" type="ORF">HUK68_17280</name>
</gene>
<dbReference type="GO" id="GO:0009424">
    <property type="term" value="C:bacterial-type flagellum hook"/>
    <property type="evidence" value="ECO:0007669"/>
    <property type="project" value="UniProtKB-UniRule"/>
</dbReference>
<evidence type="ECO:0000256" key="5">
    <source>
        <dbReference type="RuleBase" id="RU362066"/>
    </source>
</evidence>
<keyword evidence="9" id="KW-1185">Reference proteome</keyword>
<dbReference type="InterPro" id="IPR003481">
    <property type="entry name" value="FliD_N"/>
</dbReference>
<dbReference type="Pfam" id="PF02465">
    <property type="entry name" value="FliD_N"/>
    <property type="match status" value="1"/>
</dbReference>
<evidence type="ECO:0000313" key="9">
    <source>
        <dbReference type="Proteomes" id="UP000509579"/>
    </source>
</evidence>
<dbReference type="PANTHER" id="PTHR30288:SF0">
    <property type="entry name" value="FLAGELLAR HOOK-ASSOCIATED PROTEIN 2"/>
    <property type="match status" value="1"/>
</dbReference>
<protein>
    <recommendedName>
        <fullName evidence="5">Flagellar hook-associated protein 2</fullName>
        <shortName evidence="5">HAP2</shortName>
    </recommendedName>
    <alternativeName>
        <fullName evidence="5">Flagellar cap protein</fullName>
    </alternativeName>
</protein>
<keyword evidence="8" id="KW-0966">Cell projection</keyword>
<dbReference type="GO" id="GO:0005576">
    <property type="term" value="C:extracellular region"/>
    <property type="evidence" value="ECO:0007669"/>
    <property type="project" value="UniProtKB-SubCell"/>
</dbReference>
<dbReference type="KEGG" id="aant:HUK68_17280"/>
<sequence length="464" mass="47984">MAVTSVGLGSGLEVDKIVSQLVELEKAPLKTLEVKADAISSKISTYAEIKSLADTLNTATAKLSRDSAWNGVNIASSSSSVVGAMTGIAQPGSYSVEVVQLAQSQTSVIGNGDGATGFAKDAKIGAGTFKLTVGAKSYDIEVTASDTLTTLATAINNKDSGVQATVITNADGTQRLMMRSKNTGTDAAFSISATAVDADPPSILANIGDTSKSYYSVSQNAQNAKIKLNNVAVESTSNTFADALPGMSLTVSTVSTSPALVTVTADTASMKEGIQAFVDAYNALNDKLSELTKYNADSKTAGLLQGDGTTVSMQNALRMLTMGVVKSGTAFTRLSDIGIQMQQGGNLSVNETDLTKALTDLPALKSVFATKADSLGAGGGIGVNFKSFTDGLLAYEGTLNAKTDSLEGSLKRNGEQQDKVNTRASTLEARLLAQYSALDVKMASLNALDTYVTQQIASWNKSTS</sequence>
<evidence type="ECO:0000256" key="4">
    <source>
        <dbReference type="ARBA" id="ARBA00023143"/>
    </source>
</evidence>
<evidence type="ECO:0000256" key="3">
    <source>
        <dbReference type="ARBA" id="ARBA00023054"/>
    </source>
</evidence>
<evidence type="ECO:0000259" key="7">
    <source>
        <dbReference type="Pfam" id="PF07195"/>
    </source>
</evidence>
<evidence type="ECO:0000259" key="6">
    <source>
        <dbReference type="Pfam" id="PF02465"/>
    </source>
</evidence>
<evidence type="ECO:0000313" key="8">
    <source>
        <dbReference type="EMBL" id="QKV54500.1"/>
    </source>
</evidence>
<feature type="domain" description="Flagellar hook-associated protein 2 C-terminal" evidence="7">
    <location>
        <begin position="221"/>
        <end position="447"/>
    </location>
</feature>
<keyword evidence="8" id="KW-0969">Cilium</keyword>
<dbReference type="EMBL" id="CP054840">
    <property type="protein sequence ID" value="QKV54500.1"/>
    <property type="molecule type" value="Genomic_DNA"/>
</dbReference>
<dbReference type="InterPro" id="IPR040026">
    <property type="entry name" value="FliD"/>
</dbReference>
<comment type="subcellular location">
    <subcellularLocation>
        <location evidence="5">Secreted</location>
    </subcellularLocation>
    <subcellularLocation>
        <location evidence="5">Bacterial flagellum</location>
    </subcellularLocation>
</comment>
<comment type="function">
    <text evidence="5">Required for morphogenesis and for the elongation of the flagellar filament by facilitating polymerization of the flagellin monomers at the tip of growing filament. Forms a capping structure, which prevents flagellin subunits (transported through the central channel of the flagellum) from leaking out without polymerization at the distal end.</text>
</comment>
<dbReference type="RefSeq" id="WP_175505300.1">
    <property type="nucleotide sequence ID" value="NZ_CP054840.1"/>
</dbReference>
<accession>A0A6N1X9H8</accession>
<dbReference type="GO" id="GO:0071973">
    <property type="term" value="P:bacterial-type flagellum-dependent cell motility"/>
    <property type="evidence" value="ECO:0007669"/>
    <property type="project" value="TreeGrafter"/>
</dbReference>
<dbReference type="GO" id="GO:0009421">
    <property type="term" value="C:bacterial-type flagellum filament cap"/>
    <property type="evidence" value="ECO:0007669"/>
    <property type="project" value="InterPro"/>
</dbReference>
<dbReference type="Proteomes" id="UP000509579">
    <property type="component" value="Chromosome"/>
</dbReference>
<reference evidence="8 9" key="1">
    <citation type="submission" date="2020-06" db="EMBL/GenBank/DDBJ databases">
        <title>Acidovorax antarctica sp. nov., isolated from Corinth ice sheet soil, Antarctic Fields Peninsula.</title>
        <authorList>
            <person name="Xu Q."/>
            <person name="Peng F."/>
        </authorList>
    </citation>
    <scope>NUCLEOTIDE SEQUENCE [LARGE SCALE GENOMIC DNA]</scope>
    <source>
        <strain evidence="8 9">16-35-5</strain>
    </source>
</reference>
<keyword evidence="4 5" id="KW-0975">Bacterial flagellum</keyword>
<proteinExistence type="inferred from homology"/>
<dbReference type="InterPro" id="IPR010809">
    <property type="entry name" value="FliD_C"/>
</dbReference>
<keyword evidence="3" id="KW-0175">Coiled coil</keyword>
<organism evidence="8 9">
    <name type="scientific">Comamonas antarctica</name>
    <dbReference type="NCBI Taxonomy" id="2743470"/>
    <lineage>
        <taxon>Bacteria</taxon>
        <taxon>Pseudomonadati</taxon>
        <taxon>Pseudomonadota</taxon>
        <taxon>Betaproteobacteria</taxon>
        <taxon>Burkholderiales</taxon>
        <taxon>Comamonadaceae</taxon>
        <taxon>Comamonas</taxon>
    </lineage>
</organism>
<keyword evidence="8" id="KW-0282">Flagellum</keyword>
<keyword evidence="5" id="KW-0964">Secreted</keyword>
<dbReference type="Pfam" id="PF07195">
    <property type="entry name" value="FliD_C"/>
    <property type="match status" value="1"/>
</dbReference>
<feature type="domain" description="Flagellar hook-associated protein 2 N-terminal" evidence="6">
    <location>
        <begin position="10"/>
        <end position="105"/>
    </location>
</feature>
<comment type="subunit">
    <text evidence="2 5">Homopentamer.</text>
</comment>
<evidence type="ECO:0000256" key="1">
    <source>
        <dbReference type="ARBA" id="ARBA00009764"/>
    </source>
</evidence>
<dbReference type="PANTHER" id="PTHR30288">
    <property type="entry name" value="FLAGELLAR CAP/ASSEMBLY PROTEIN FLID"/>
    <property type="match status" value="1"/>
</dbReference>
<dbReference type="AlphaFoldDB" id="A0A6N1X9H8"/>
<comment type="similarity">
    <text evidence="1 5">Belongs to the FliD family.</text>
</comment>
<dbReference type="GO" id="GO:0007155">
    <property type="term" value="P:cell adhesion"/>
    <property type="evidence" value="ECO:0007669"/>
    <property type="project" value="InterPro"/>
</dbReference>
<evidence type="ECO:0000256" key="2">
    <source>
        <dbReference type="ARBA" id="ARBA00011255"/>
    </source>
</evidence>
<dbReference type="Pfam" id="PF07196">
    <property type="entry name" value="Flagellin_IN"/>
    <property type="match status" value="1"/>
</dbReference>
<name>A0A6N1X9H8_9BURK</name>
<dbReference type="InterPro" id="IPR010810">
    <property type="entry name" value="Flagellin_hook_IN_motif"/>
</dbReference>